<dbReference type="GO" id="GO:0045892">
    <property type="term" value="P:negative regulation of DNA-templated transcription"/>
    <property type="evidence" value="ECO:0007669"/>
    <property type="project" value="TreeGrafter"/>
</dbReference>
<keyword evidence="3" id="KW-0804">Transcription</keyword>
<dbReference type="GO" id="GO:0003677">
    <property type="term" value="F:DNA binding"/>
    <property type="evidence" value="ECO:0007669"/>
    <property type="project" value="UniProtKB-KW"/>
</dbReference>
<dbReference type="KEGG" id="orm:HTY61_11830"/>
<evidence type="ECO:0000256" key="3">
    <source>
        <dbReference type="ARBA" id="ARBA00023163"/>
    </source>
</evidence>
<dbReference type="PANTHER" id="PTHR30136:SF7">
    <property type="entry name" value="HTH-TYPE TRANSCRIPTIONAL REGULATOR KDGR-RELATED"/>
    <property type="match status" value="1"/>
</dbReference>
<dbReference type="InterPro" id="IPR005471">
    <property type="entry name" value="Tscrpt_reg_IclR_N"/>
</dbReference>
<dbReference type="PANTHER" id="PTHR30136">
    <property type="entry name" value="HELIX-TURN-HELIX TRANSCRIPTIONAL REGULATOR, ICLR FAMILY"/>
    <property type="match status" value="1"/>
</dbReference>
<dbReference type="SMART" id="SM00346">
    <property type="entry name" value="HTH_ICLR"/>
    <property type="match status" value="1"/>
</dbReference>
<organism evidence="6 7">
    <name type="scientific">Oricola thermophila</name>
    <dbReference type="NCBI Taxonomy" id="2742145"/>
    <lineage>
        <taxon>Bacteria</taxon>
        <taxon>Pseudomonadati</taxon>
        <taxon>Pseudomonadota</taxon>
        <taxon>Alphaproteobacteria</taxon>
        <taxon>Hyphomicrobiales</taxon>
        <taxon>Ahrensiaceae</taxon>
        <taxon>Oricola</taxon>
    </lineage>
</organism>
<feature type="domain" description="IclR-ED" evidence="5">
    <location>
        <begin position="79"/>
        <end position="259"/>
    </location>
</feature>
<dbReference type="EMBL" id="CP054836">
    <property type="protein sequence ID" value="QKV19092.1"/>
    <property type="molecule type" value="Genomic_DNA"/>
</dbReference>
<dbReference type="InterPro" id="IPR050707">
    <property type="entry name" value="HTH_MetabolicPath_Reg"/>
</dbReference>
<keyword evidence="1" id="KW-0805">Transcription regulation</keyword>
<dbReference type="InterPro" id="IPR014757">
    <property type="entry name" value="Tscrpt_reg_IclR_C"/>
</dbReference>
<name>A0A6N1VIC1_9HYPH</name>
<evidence type="ECO:0000256" key="2">
    <source>
        <dbReference type="ARBA" id="ARBA00023125"/>
    </source>
</evidence>
<dbReference type="InterPro" id="IPR036388">
    <property type="entry name" value="WH-like_DNA-bd_sf"/>
</dbReference>
<dbReference type="Pfam" id="PF01614">
    <property type="entry name" value="IclR_C"/>
    <property type="match status" value="1"/>
</dbReference>
<dbReference type="Gene3D" id="3.30.450.40">
    <property type="match status" value="1"/>
</dbReference>
<keyword evidence="2" id="KW-0238">DNA-binding</keyword>
<dbReference type="SUPFAM" id="SSF55781">
    <property type="entry name" value="GAF domain-like"/>
    <property type="match status" value="1"/>
</dbReference>
<evidence type="ECO:0000259" key="5">
    <source>
        <dbReference type="PROSITE" id="PS51078"/>
    </source>
</evidence>
<dbReference type="GO" id="GO:0003700">
    <property type="term" value="F:DNA-binding transcription factor activity"/>
    <property type="evidence" value="ECO:0007669"/>
    <property type="project" value="TreeGrafter"/>
</dbReference>
<dbReference type="PROSITE" id="PS51077">
    <property type="entry name" value="HTH_ICLR"/>
    <property type="match status" value="1"/>
</dbReference>
<evidence type="ECO:0000313" key="6">
    <source>
        <dbReference type="EMBL" id="QKV19092.1"/>
    </source>
</evidence>
<feature type="domain" description="HTH iclR-type" evidence="4">
    <location>
        <begin position="17"/>
        <end position="78"/>
    </location>
</feature>
<reference evidence="6 7" key="1">
    <citation type="submission" date="2020-06" db="EMBL/GenBank/DDBJ databases">
        <title>Oricola thermophila sp. nov. isolated from a tidal sediments.</title>
        <authorList>
            <person name="Kwon K.K."/>
            <person name="Yang S.-H."/>
            <person name="Park M.-J."/>
        </authorList>
    </citation>
    <scope>NUCLEOTIDE SEQUENCE [LARGE SCALE GENOMIC DNA]</scope>
    <source>
        <strain evidence="6 7">MEBiC13590</strain>
    </source>
</reference>
<dbReference type="InterPro" id="IPR029016">
    <property type="entry name" value="GAF-like_dom_sf"/>
</dbReference>
<sequence length="268" mass="29534">MTDDNRKAGKPAGKYSVPGLDKGLDVLELLSDRAISMSQADIARALGRTTGEIFRTLSALEARRYIRRTEAGHYRLTLKLFELSRTHSPYEELLRVALPVMRRLSERIGETCHLTTLRDGEIVVLAQQESPRPFRLSIEVGSRHSPLTTTSGRILLAAMEEEDRLAFLSDYTSFHDLPEDVREAFLIRVRNVAERGYEIADGERFVGGLDVGVLVGTRRSSVRAALVVATLRSASGPDTEQILKALQEAGAEITERVGLGEHAPPGGD</sequence>
<dbReference type="RefSeq" id="WP_175276984.1">
    <property type="nucleotide sequence ID" value="NZ_CP054836.1"/>
</dbReference>
<gene>
    <name evidence="6" type="ORF">HTY61_11830</name>
</gene>
<dbReference type="SUPFAM" id="SSF46785">
    <property type="entry name" value="Winged helix' DNA-binding domain"/>
    <property type="match status" value="1"/>
</dbReference>
<dbReference type="AlphaFoldDB" id="A0A6N1VIC1"/>
<dbReference type="Gene3D" id="1.10.10.10">
    <property type="entry name" value="Winged helix-like DNA-binding domain superfamily/Winged helix DNA-binding domain"/>
    <property type="match status" value="1"/>
</dbReference>
<dbReference type="PROSITE" id="PS51078">
    <property type="entry name" value="ICLR_ED"/>
    <property type="match status" value="1"/>
</dbReference>
<dbReference type="InterPro" id="IPR036390">
    <property type="entry name" value="WH_DNA-bd_sf"/>
</dbReference>
<protein>
    <submittedName>
        <fullName evidence="6">IclR family transcriptional regulator</fullName>
    </submittedName>
</protein>
<dbReference type="Pfam" id="PF09339">
    <property type="entry name" value="HTH_IclR"/>
    <property type="match status" value="1"/>
</dbReference>
<accession>A0A6N1VIC1</accession>
<evidence type="ECO:0000256" key="1">
    <source>
        <dbReference type="ARBA" id="ARBA00023015"/>
    </source>
</evidence>
<proteinExistence type="predicted"/>
<dbReference type="Proteomes" id="UP000509367">
    <property type="component" value="Chromosome"/>
</dbReference>
<keyword evidence="7" id="KW-1185">Reference proteome</keyword>
<evidence type="ECO:0000259" key="4">
    <source>
        <dbReference type="PROSITE" id="PS51077"/>
    </source>
</evidence>
<evidence type="ECO:0000313" key="7">
    <source>
        <dbReference type="Proteomes" id="UP000509367"/>
    </source>
</evidence>